<feature type="transmembrane region" description="Helical" evidence="7">
    <location>
        <begin position="175"/>
        <end position="201"/>
    </location>
</feature>
<dbReference type="InterPro" id="IPR018584">
    <property type="entry name" value="GT87"/>
</dbReference>
<comment type="subcellular location">
    <subcellularLocation>
        <location evidence="1">Cell membrane</location>
        <topology evidence="1">Multi-pass membrane protein</topology>
    </subcellularLocation>
</comment>
<dbReference type="GO" id="GO:0005886">
    <property type="term" value="C:plasma membrane"/>
    <property type="evidence" value="ECO:0007669"/>
    <property type="project" value="UniProtKB-SubCell"/>
</dbReference>
<proteinExistence type="predicted"/>
<keyword evidence="4 7" id="KW-0812">Transmembrane</keyword>
<sequence length="414" mass="46492">MSLILICFYILIFYDLSIQGTIYANDFLAFWSTGRVAYSNGFNQIYNLETIKGIQTRTLIDLMLLNPKNLSSFQVFPFPVLAVFIAPFTLFKQFDLKTAFWIFTGANFLFCCGYLAFFSKQIKIIFPFVKQIDGPLFLFISVFPIFNCLINGQIDLFLMVCVGEWIRNSLLDRPVLGGVWLTGLIIKPQTLILILPLLIFLKLRKNLEGFLFASTLIGIISASLCGITGMTDLLNIWKLYITGMGSACPSGMINWRMIALVLSTISSSDLIGWSTGGLGAVLTCFLVYKMYKQFTKLGAEKIPVFWLGVFSATLALTWHSHYHMAAILIPLVMIVYQLKSLPAWMVKTWGWGTPILWMVDGIANVISKNYFGVPLSIDQGLIITLSGFTLNLMLLVVCVQKCSGRSNEPYLEKS</sequence>
<evidence type="ECO:0008006" key="9">
    <source>
        <dbReference type="Google" id="ProtNLM"/>
    </source>
</evidence>
<accession>A0A645CQX5</accession>
<feature type="transmembrane region" description="Helical" evidence="7">
    <location>
        <begin position="270"/>
        <end position="290"/>
    </location>
</feature>
<organism evidence="8">
    <name type="scientific">bioreactor metagenome</name>
    <dbReference type="NCBI Taxonomy" id="1076179"/>
    <lineage>
        <taxon>unclassified sequences</taxon>
        <taxon>metagenomes</taxon>
        <taxon>ecological metagenomes</taxon>
    </lineage>
</organism>
<comment type="caution">
    <text evidence="8">The sequence shown here is derived from an EMBL/GenBank/DDBJ whole genome shotgun (WGS) entry which is preliminary data.</text>
</comment>
<gene>
    <name evidence="8" type="ORF">SDC9_126338</name>
</gene>
<dbReference type="Pfam" id="PF09594">
    <property type="entry name" value="GT87"/>
    <property type="match status" value="1"/>
</dbReference>
<dbReference type="GO" id="GO:0016758">
    <property type="term" value="F:hexosyltransferase activity"/>
    <property type="evidence" value="ECO:0007669"/>
    <property type="project" value="InterPro"/>
</dbReference>
<evidence type="ECO:0000256" key="6">
    <source>
        <dbReference type="ARBA" id="ARBA00023136"/>
    </source>
</evidence>
<keyword evidence="5 7" id="KW-1133">Transmembrane helix</keyword>
<feature type="transmembrane region" description="Helical" evidence="7">
    <location>
        <begin position="207"/>
        <end position="227"/>
    </location>
</feature>
<evidence type="ECO:0000256" key="1">
    <source>
        <dbReference type="ARBA" id="ARBA00004651"/>
    </source>
</evidence>
<dbReference type="EMBL" id="VSSQ01029252">
    <property type="protein sequence ID" value="MPM79305.1"/>
    <property type="molecule type" value="Genomic_DNA"/>
</dbReference>
<dbReference type="AlphaFoldDB" id="A0A645CQX5"/>
<feature type="transmembrane region" description="Helical" evidence="7">
    <location>
        <begin position="137"/>
        <end position="163"/>
    </location>
</feature>
<evidence type="ECO:0000256" key="3">
    <source>
        <dbReference type="ARBA" id="ARBA00022679"/>
    </source>
</evidence>
<evidence type="ECO:0000256" key="5">
    <source>
        <dbReference type="ARBA" id="ARBA00022989"/>
    </source>
</evidence>
<protein>
    <recommendedName>
        <fullName evidence="9">DUF2029 domain-containing protein</fullName>
    </recommendedName>
</protein>
<name>A0A645CQX5_9ZZZZ</name>
<feature type="transmembrane region" description="Helical" evidence="7">
    <location>
        <begin position="348"/>
        <end position="367"/>
    </location>
</feature>
<feature type="transmembrane region" description="Helical" evidence="7">
    <location>
        <begin position="98"/>
        <end position="117"/>
    </location>
</feature>
<evidence type="ECO:0000313" key="8">
    <source>
        <dbReference type="EMBL" id="MPM79305.1"/>
    </source>
</evidence>
<keyword evidence="6 7" id="KW-0472">Membrane</keyword>
<evidence type="ECO:0000256" key="4">
    <source>
        <dbReference type="ARBA" id="ARBA00022692"/>
    </source>
</evidence>
<feature type="transmembrane region" description="Helical" evidence="7">
    <location>
        <begin position="324"/>
        <end position="341"/>
    </location>
</feature>
<feature type="transmembrane region" description="Helical" evidence="7">
    <location>
        <begin position="302"/>
        <end position="318"/>
    </location>
</feature>
<keyword evidence="3" id="KW-0808">Transferase</keyword>
<feature type="transmembrane region" description="Helical" evidence="7">
    <location>
        <begin position="379"/>
        <end position="399"/>
    </location>
</feature>
<keyword evidence="2" id="KW-1003">Cell membrane</keyword>
<evidence type="ECO:0000256" key="7">
    <source>
        <dbReference type="SAM" id="Phobius"/>
    </source>
</evidence>
<reference evidence="8" key="1">
    <citation type="submission" date="2019-08" db="EMBL/GenBank/DDBJ databases">
        <authorList>
            <person name="Kucharzyk K."/>
            <person name="Murdoch R.W."/>
            <person name="Higgins S."/>
            <person name="Loffler F."/>
        </authorList>
    </citation>
    <scope>NUCLEOTIDE SEQUENCE</scope>
</reference>
<evidence type="ECO:0000256" key="2">
    <source>
        <dbReference type="ARBA" id="ARBA00022475"/>
    </source>
</evidence>